<dbReference type="RefSeq" id="WP_068625969.1">
    <property type="nucleotide sequence ID" value="NZ_LRIE01000069.1"/>
</dbReference>
<dbReference type="CDD" id="cd00090">
    <property type="entry name" value="HTH_ARSR"/>
    <property type="match status" value="1"/>
</dbReference>
<dbReference type="GO" id="GO:0003700">
    <property type="term" value="F:DNA-binding transcription factor activity"/>
    <property type="evidence" value="ECO:0007669"/>
    <property type="project" value="InterPro"/>
</dbReference>
<comment type="caution">
    <text evidence="6">The sequence shown here is derived from an EMBL/GenBank/DDBJ whole genome shotgun (WGS) entry which is preliminary data.</text>
</comment>
<keyword evidence="3" id="KW-0804">Transcription</keyword>
<keyword evidence="1" id="KW-0805">Transcription regulation</keyword>
<dbReference type="SUPFAM" id="SSF46785">
    <property type="entry name" value="Winged helix' DNA-binding domain"/>
    <property type="match status" value="1"/>
</dbReference>
<dbReference type="PANTHER" id="PTHR43132:SF2">
    <property type="entry name" value="ARSENICAL RESISTANCE OPERON REPRESSOR ARSR-RELATED"/>
    <property type="match status" value="1"/>
</dbReference>
<evidence type="ECO:0000256" key="2">
    <source>
        <dbReference type="ARBA" id="ARBA00023125"/>
    </source>
</evidence>
<name>A0A163RN94_9CELL</name>
<reference evidence="7 9" key="2">
    <citation type="submission" date="2016-06" db="EMBL/GenBank/DDBJ databases">
        <title>Genome sequence of Oerskovia enterophila DSM 43852.</title>
        <authorList>
            <person name="Poehlein A."/>
            <person name="Jag V."/>
            <person name="Bengelsdorf F.R."/>
            <person name="Daniel R."/>
            <person name="Duerre P."/>
        </authorList>
    </citation>
    <scope>NUCLEOTIDE SEQUENCE [LARGE SCALE GENOMIC DNA]</scope>
    <source>
        <strain evidence="7 9">DSM 43852</strain>
    </source>
</reference>
<evidence type="ECO:0000313" key="7">
    <source>
        <dbReference type="EMBL" id="OCI30817.1"/>
    </source>
</evidence>
<dbReference type="Proteomes" id="UP000093412">
    <property type="component" value="Unassembled WGS sequence"/>
</dbReference>
<dbReference type="PROSITE" id="PS50987">
    <property type="entry name" value="HTH_ARSR_2"/>
    <property type="match status" value="1"/>
</dbReference>
<gene>
    <name evidence="6" type="primary">bigR</name>
    <name evidence="7" type="ORF">OERS_24750</name>
    <name evidence="6" type="ORF">OJAG_17740</name>
</gene>
<dbReference type="PATRIC" id="fig|43678.3.peg.1854"/>
<feature type="region of interest" description="Disordered" evidence="4">
    <location>
        <begin position="1"/>
        <end position="24"/>
    </location>
</feature>
<dbReference type="Pfam" id="PF01022">
    <property type="entry name" value="HTH_5"/>
    <property type="match status" value="1"/>
</dbReference>
<sequence length="144" mass="15371">MAMRRETNPRTHLRSRSAAATAAGVEQVDVGGAPVAVAVEPAPPSAPGHDHAAVARLLHALAEPHRLSMVHLLARAEHRVVDLTSELGLAQSTVSVHLATLRDAGLVDVRREGRSSWYRLARPEVAHILADAERVVEATRGGSR</sequence>
<dbReference type="EMBL" id="LRIE01000069">
    <property type="protein sequence ID" value="KZM35512.1"/>
    <property type="molecule type" value="Genomic_DNA"/>
</dbReference>
<dbReference type="PANTHER" id="PTHR43132">
    <property type="entry name" value="ARSENICAL RESISTANCE OPERON REPRESSOR ARSR-RELATED"/>
    <property type="match status" value="1"/>
</dbReference>
<accession>A0A163RN94</accession>
<dbReference type="STRING" id="43678.OJAG_17740"/>
<feature type="domain" description="HTH arsR-type" evidence="5">
    <location>
        <begin position="46"/>
        <end position="140"/>
    </location>
</feature>
<dbReference type="NCBIfam" id="NF033788">
    <property type="entry name" value="HTH_metalloreg"/>
    <property type="match status" value="1"/>
</dbReference>
<evidence type="ECO:0000313" key="8">
    <source>
        <dbReference type="Proteomes" id="UP000076447"/>
    </source>
</evidence>
<dbReference type="GO" id="GO:0003677">
    <property type="term" value="F:DNA binding"/>
    <property type="evidence" value="ECO:0007669"/>
    <property type="project" value="UniProtKB-KW"/>
</dbReference>
<dbReference type="PRINTS" id="PR00778">
    <property type="entry name" value="HTHARSR"/>
</dbReference>
<proteinExistence type="predicted"/>
<dbReference type="InterPro" id="IPR051011">
    <property type="entry name" value="Metal_resp_trans_reg"/>
</dbReference>
<dbReference type="InterPro" id="IPR011991">
    <property type="entry name" value="ArsR-like_HTH"/>
</dbReference>
<dbReference type="InterPro" id="IPR036388">
    <property type="entry name" value="WH-like_DNA-bd_sf"/>
</dbReference>
<evidence type="ECO:0000256" key="1">
    <source>
        <dbReference type="ARBA" id="ARBA00023015"/>
    </source>
</evidence>
<dbReference type="AlphaFoldDB" id="A0A163RN94"/>
<evidence type="ECO:0000256" key="3">
    <source>
        <dbReference type="ARBA" id="ARBA00023163"/>
    </source>
</evidence>
<organism evidence="6 8">
    <name type="scientific">Oerskovia enterophila</name>
    <dbReference type="NCBI Taxonomy" id="43678"/>
    <lineage>
        <taxon>Bacteria</taxon>
        <taxon>Bacillati</taxon>
        <taxon>Actinomycetota</taxon>
        <taxon>Actinomycetes</taxon>
        <taxon>Micrococcales</taxon>
        <taxon>Cellulomonadaceae</taxon>
        <taxon>Oerskovia</taxon>
    </lineage>
</organism>
<dbReference type="EMBL" id="MAQA01000028">
    <property type="protein sequence ID" value="OCI30817.1"/>
    <property type="molecule type" value="Genomic_DNA"/>
</dbReference>
<dbReference type="Gene3D" id="1.10.10.10">
    <property type="entry name" value="Winged helix-like DNA-binding domain superfamily/Winged helix DNA-binding domain"/>
    <property type="match status" value="1"/>
</dbReference>
<dbReference type="InterPro" id="IPR001845">
    <property type="entry name" value="HTH_ArsR_DNA-bd_dom"/>
</dbReference>
<reference evidence="6 8" key="1">
    <citation type="submission" date="2016-01" db="EMBL/GenBank/DDBJ databases">
        <title>Genome sequence of Oerskovia enterophila VJag, an agar and cellulose degrading bacterium.</title>
        <authorList>
            <person name="Poehlein A."/>
            <person name="Jag V."/>
            <person name="Bengelsdorf F."/>
            <person name="Duerre P."/>
            <person name="Daniel R."/>
        </authorList>
    </citation>
    <scope>NUCLEOTIDE SEQUENCE [LARGE SCALE GENOMIC DNA]</scope>
    <source>
        <strain evidence="6 8">VJag</strain>
    </source>
</reference>
<protein>
    <submittedName>
        <fullName evidence="6">Biofilm growth-associated repressor</fullName>
    </submittedName>
</protein>
<dbReference type="InterPro" id="IPR036390">
    <property type="entry name" value="WH_DNA-bd_sf"/>
</dbReference>
<keyword evidence="9" id="KW-1185">Reference proteome</keyword>
<dbReference type="SMART" id="SM00418">
    <property type="entry name" value="HTH_ARSR"/>
    <property type="match status" value="1"/>
</dbReference>
<evidence type="ECO:0000313" key="9">
    <source>
        <dbReference type="Proteomes" id="UP000093412"/>
    </source>
</evidence>
<dbReference type="Proteomes" id="UP000076447">
    <property type="component" value="Unassembled WGS sequence"/>
</dbReference>
<evidence type="ECO:0000256" key="4">
    <source>
        <dbReference type="SAM" id="MobiDB-lite"/>
    </source>
</evidence>
<keyword evidence="2" id="KW-0238">DNA-binding</keyword>
<evidence type="ECO:0000313" key="6">
    <source>
        <dbReference type="EMBL" id="KZM35512.1"/>
    </source>
</evidence>
<evidence type="ECO:0000259" key="5">
    <source>
        <dbReference type="PROSITE" id="PS50987"/>
    </source>
</evidence>